<dbReference type="Pfam" id="PF03704">
    <property type="entry name" value="BTAD"/>
    <property type="match status" value="1"/>
</dbReference>
<evidence type="ECO:0000256" key="5">
    <source>
        <dbReference type="PROSITE-ProRule" id="PRU01091"/>
    </source>
</evidence>
<dbReference type="SMART" id="SM01043">
    <property type="entry name" value="BTAD"/>
    <property type="match status" value="1"/>
</dbReference>
<keyword evidence="2" id="KW-0805">Transcription regulation</keyword>
<dbReference type="AlphaFoldDB" id="A0A1C4ZWF3"/>
<evidence type="ECO:0000256" key="4">
    <source>
        <dbReference type="ARBA" id="ARBA00023163"/>
    </source>
</evidence>
<dbReference type="GO" id="GO:0006355">
    <property type="term" value="P:regulation of DNA-templated transcription"/>
    <property type="evidence" value="ECO:0007669"/>
    <property type="project" value="InterPro"/>
</dbReference>
<dbReference type="CDD" id="cd15831">
    <property type="entry name" value="BTAD"/>
    <property type="match status" value="1"/>
</dbReference>
<dbReference type="InterPro" id="IPR011990">
    <property type="entry name" value="TPR-like_helical_dom_sf"/>
</dbReference>
<dbReference type="GO" id="GO:0003677">
    <property type="term" value="F:DNA binding"/>
    <property type="evidence" value="ECO:0007669"/>
    <property type="project" value="UniProtKB-UniRule"/>
</dbReference>
<reference evidence="8" key="1">
    <citation type="submission" date="2016-06" db="EMBL/GenBank/DDBJ databases">
        <authorList>
            <person name="Varghese N."/>
        </authorList>
    </citation>
    <scope>NUCLEOTIDE SEQUENCE [LARGE SCALE GENOMIC DNA]</scope>
    <source>
        <strain evidence="8">DSM 45555</strain>
    </source>
</reference>
<dbReference type="InterPro" id="IPR036388">
    <property type="entry name" value="WH-like_DNA-bd_sf"/>
</dbReference>
<comment type="similarity">
    <text evidence="1">Belongs to the AfsR/DnrI/RedD regulatory family.</text>
</comment>
<dbReference type="InterPro" id="IPR051677">
    <property type="entry name" value="AfsR-DnrI-RedD_regulator"/>
</dbReference>
<gene>
    <name evidence="7" type="ORF">GA0070215_12145</name>
</gene>
<evidence type="ECO:0000313" key="7">
    <source>
        <dbReference type="EMBL" id="SCF37302.1"/>
    </source>
</evidence>
<dbReference type="SUPFAM" id="SSF46894">
    <property type="entry name" value="C-terminal effector domain of the bipartite response regulators"/>
    <property type="match status" value="1"/>
</dbReference>
<dbReference type="EMBL" id="FMCV01000021">
    <property type="protein sequence ID" value="SCF37302.1"/>
    <property type="molecule type" value="Genomic_DNA"/>
</dbReference>
<dbReference type="PROSITE" id="PS51755">
    <property type="entry name" value="OMPR_PHOB"/>
    <property type="match status" value="1"/>
</dbReference>
<dbReference type="InterPro" id="IPR001867">
    <property type="entry name" value="OmpR/PhoB-type_DNA-bd"/>
</dbReference>
<dbReference type="Gene3D" id="1.10.10.10">
    <property type="entry name" value="Winged helix-like DNA-binding domain superfamily/Winged helix DNA-binding domain"/>
    <property type="match status" value="1"/>
</dbReference>
<keyword evidence="3 5" id="KW-0238">DNA-binding</keyword>
<protein>
    <submittedName>
        <fullName evidence="7">DNA-binding transcriptional activator of the SARP family</fullName>
    </submittedName>
</protein>
<dbReference type="Gene3D" id="1.25.40.10">
    <property type="entry name" value="Tetratricopeptide repeat domain"/>
    <property type="match status" value="1"/>
</dbReference>
<feature type="DNA-binding region" description="OmpR/PhoB-type" evidence="5">
    <location>
        <begin position="1"/>
        <end position="98"/>
    </location>
</feature>
<dbReference type="SUPFAM" id="SSF48452">
    <property type="entry name" value="TPR-like"/>
    <property type="match status" value="1"/>
</dbReference>
<keyword evidence="8" id="KW-1185">Reference proteome</keyword>
<dbReference type="SMART" id="SM00862">
    <property type="entry name" value="Trans_reg_C"/>
    <property type="match status" value="1"/>
</dbReference>
<name>A0A1C4ZWF3_9ACTN</name>
<evidence type="ECO:0000256" key="2">
    <source>
        <dbReference type="ARBA" id="ARBA00023015"/>
    </source>
</evidence>
<dbReference type="Pfam" id="PF00486">
    <property type="entry name" value="Trans_reg_C"/>
    <property type="match status" value="1"/>
</dbReference>
<evidence type="ECO:0000256" key="3">
    <source>
        <dbReference type="ARBA" id="ARBA00023125"/>
    </source>
</evidence>
<proteinExistence type="inferred from homology"/>
<evidence type="ECO:0000313" key="8">
    <source>
        <dbReference type="Proteomes" id="UP000198551"/>
    </source>
</evidence>
<dbReference type="InterPro" id="IPR016032">
    <property type="entry name" value="Sig_transdc_resp-reg_C-effctor"/>
</dbReference>
<feature type="domain" description="OmpR/PhoB-type" evidence="6">
    <location>
        <begin position="1"/>
        <end position="98"/>
    </location>
</feature>
<dbReference type="InterPro" id="IPR005158">
    <property type="entry name" value="BTAD"/>
</dbReference>
<sequence>MRFKLLGPLEIVADRGKACTLSTPKVCQVLALLLIRPNEIVSVSSLVEELWADAPPRSAVTTLQTYVYHARRIFARQELVPQGRTLLVTRPPGYLIDVAEDEVDAAVFVRLTKQGRSLLDDGRLEEASRVLREALDLWGGAALANITAGAVLRGQITHLEELKIRAIELRMEAEQRLGRYRELIPELRALVSAYPLNEWFHAQLITALNRSGRRAEALQAYHDLRRILDEELGVLPTPEIQQMQFELLNVGQLPAPGRRPGGPVGARAHVRVAS</sequence>
<dbReference type="FunFam" id="1.25.40.10:FF:000222">
    <property type="entry name" value="SARP family transcriptional regulator"/>
    <property type="match status" value="1"/>
</dbReference>
<dbReference type="PANTHER" id="PTHR35807">
    <property type="entry name" value="TRANSCRIPTIONAL REGULATOR REDD-RELATED"/>
    <property type="match status" value="1"/>
</dbReference>
<evidence type="ECO:0000256" key="1">
    <source>
        <dbReference type="ARBA" id="ARBA00005820"/>
    </source>
</evidence>
<dbReference type="GO" id="GO:0000160">
    <property type="term" value="P:phosphorelay signal transduction system"/>
    <property type="evidence" value="ECO:0007669"/>
    <property type="project" value="InterPro"/>
</dbReference>
<dbReference type="PANTHER" id="PTHR35807:SF1">
    <property type="entry name" value="TRANSCRIPTIONAL REGULATOR REDD"/>
    <property type="match status" value="1"/>
</dbReference>
<dbReference type="Proteomes" id="UP000198551">
    <property type="component" value="Unassembled WGS sequence"/>
</dbReference>
<organism evidence="7 8">
    <name type="scientific">Micromonospora marina</name>
    <dbReference type="NCBI Taxonomy" id="307120"/>
    <lineage>
        <taxon>Bacteria</taxon>
        <taxon>Bacillati</taxon>
        <taxon>Actinomycetota</taxon>
        <taxon>Actinomycetes</taxon>
        <taxon>Micromonosporales</taxon>
        <taxon>Micromonosporaceae</taxon>
        <taxon>Micromonospora</taxon>
    </lineage>
</organism>
<accession>A0A1C4ZWF3</accession>
<evidence type="ECO:0000259" key="6">
    <source>
        <dbReference type="PROSITE" id="PS51755"/>
    </source>
</evidence>
<keyword evidence="4" id="KW-0804">Transcription</keyword>